<dbReference type="GeneTree" id="ENSGT00910000148286"/>
<dbReference type="AlphaFoldDB" id="A0A2K5CNP5"/>
<reference evidence="1" key="1">
    <citation type="submission" date="2025-08" db="UniProtKB">
        <authorList>
            <consortium name="Ensembl"/>
        </authorList>
    </citation>
    <scope>IDENTIFICATION</scope>
</reference>
<dbReference type="Proteomes" id="UP000233020">
    <property type="component" value="Unplaced"/>
</dbReference>
<reference evidence="1" key="2">
    <citation type="submission" date="2025-09" db="UniProtKB">
        <authorList>
            <consortium name="Ensembl"/>
        </authorList>
    </citation>
    <scope>IDENTIFICATION</scope>
</reference>
<dbReference type="OMA" id="SCFLMLW"/>
<name>A0A2K5CNP5_AOTNA</name>
<dbReference type="Ensembl" id="ENSANAT00000028116.1">
    <property type="protein sequence ID" value="ENSANAP00000010316.1"/>
    <property type="gene ID" value="ENSANAG00000023157.1"/>
</dbReference>
<organism evidence="1 2">
    <name type="scientific">Aotus nancymaae</name>
    <name type="common">Ma's night monkey</name>
    <dbReference type="NCBI Taxonomy" id="37293"/>
    <lineage>
        <taxon>Eukaryota</taxon>
        <taxon>Metazoa</taxon>
        <taxon>Chordata</taxon>
        <taxon>Craniata</taxon>
        <taxon>Vertebrata</taxon>
        <taxon>Euteleostomi</taxon>
        <taxon>Mammalia</taxon>
        <taxon>Eutheria</taxon>
        <taxon>Euarchontoglires</taxon>
        <taxon>Primates</taxon>
        <taxon>Haplorrhini</taxon>
        <taxon>Platyrrhini</taxon>
        <taxon>Aotidae</taxon>
        <taxon>Aotus</taxon>
    </lineage>
</organism>
<protein>
    <submittedName>
        <fullName evidence="1">Uncharacterized protein</fullName>
    </submittedName>
</protein>
<proteinExistence type="predicted"/>
<accession>A0A2K5CNP5</accession>
<keyword evidence="2" id="KW-1185">Reference proteome</keyword>
<evidence type="ECO:0000313" key="2">
    <source>
        <dbReference type="Proteomes" id="UP000233020"/>
    </source>
</evidence>
<sequence>MHLFHGFSLRSQLSLDSLHSNGNQGAWLLIGGSCFLMLWNSRFSQLPCIAFQVFQPLQSLVLLTGSLQIEGFSTIIFPPNPSKKPTSDCKIQHIKMYISVYQKQ</sequence>
<evidence type="ECO:0000313" key="1">
    <source>
        <dbReference type="Ensembl" id="ENSANAP00000010316.1"/>
    </source>
</evidence>